<proteinExistence type="predicted"/>
<dbReference type="Proteomes" id="UP000271162">
    <property type="component" value="Unassembled WGS sequence"/>
</dbReference>
<evidence type="ECO:0000313" key="1">
    <source>
        <dbReference type="EMBL" id="VDL77840.1"/>
    </source>
</evidence>
<name>A0A0N4YCI2_NIPBR</name>
<evidence type="ECO:0000313" key="3">
    <source>
        <dbReference type="WBParaSite" id="NBR_0001425001-mRNA-1"/>
    </source>
</evidence>
<sequence>MTDTQFRVPVIKTKRVAAAAPSPAPPAAETFRHIIAVVHPCVRRLLFHVNASYDLPQGATTPGRLPV</sequence>
<dbReference type="AlphaFoldDB" id="A0A0N4YCI2"/>
<keyword evidence="2" id="KW-1185">Reference proteome</keyword>
<dbReference type="WBParaSite" id="NBR_0001425001-mRNA-1">
    <property type="protein sequence ID" value="NBR_0001425001-mRNA-1"/>
    <property type="gene ID" value="NBR_0001425001"/>
</dbReference>
<accession>A0A0N4YCI2</accession>
<protein>
    <submittedName>
        <fullName evidence="1 3">Uncharacterized protein</fullName>
    </submittedName>
</protein>
<organism evidence="3">
    <name type="scientific">Nippostrongylus brasiliensis</name>
    <name type="common">Rat hookworm</name>
    <dbReference type="NCBI Taxonomy" id="27835"/>
    <lineage>
        <taxon>Eukaryota</taxon>
        <taxon>Metazoa</taxon>
        <taxon>Ecdysozoa</taxon>
        <taxon>Nematoda</taxon>
        <taxon>Chromadorea</taxon>
        <taxon>Rhabditida</taxon>
        <taxon>Rhabditina</taxon>
        <taxon>Rhabditomorpha</taxon>
        <taxon>Strongyloidea</taxon>
        <taxon>Heligmosomidae</taxon>
        <taxon>Nippostrongylus</taxon>
    </lineage>
</organism>
<reference evidence="1 2" key="2">
    <citation type="submission" date="2018-11" db="EMBL/GenBank/DDBJ databases">
        <authorList>
            <consortium name="Pathogen Informatics"/>
        </authorList>
    </citation>
    <scope>NUCLEOTIDE SEQUENCE [LARGE SCALE GENOMIC DNA]</scope>
</reference>
<gene>
    <name evidence="1" type="ORF">NBR_LOCUS14251</name>
</gene>
<dbReference type="EMBL" id="UYSL01021291">
    <property type="protein sequence ID" value="VDL77840.1"/>
    <property type="molecule type" value="Genomic_DNA"/>
</dbReference>
<reference evidence="3" key="1">
    <citation type="submission" date="2017-02" db="UniProtKB">
        <authorList>
            <consortium name="WormBaseParasite"/>
        </authorList>
    </citation>
    <scope>IDENTIFICATION</scope>
</reference>
<evidence type="ECO:0000313" key="2">
    <source>
        <dbReference type="Proteomes" id="UP000271162"/>
    </source>
</evidence>